<dbReference type="AlphaFoldDB" id="A0A4Y2IYL2"/>
<sequence>MWSRVSLRRFSSHLAGLLKDHEWALRGMALRVDHCPGDLERIVVPSTLRFEATRGLFWDGPRNFEPAQMTRTTPELAPPFKLPRYVTRETLATTHDLTCTGPIHGGSSVECLELEPSAPKPTLDPNLRSHKSLN</sequence>
<dbReference type="EMBL" id="BGPR01003005">
    <property type="protein sequence ID" value="GBM82329.1"/>
    <property type="molecule type" value="Genomic_DNA"/>
</dbReference>
<proteinExistence type="predicted"/>
<keyword evidence="2" id="KW-1185">Reference proteome</keyword>
<name>A0A4Y2IYL2_ARAVE</name>
<organism evidence="1 2">
    <name type="scientific">Araneus ventricosus</name>
    <name type="common">Orbweaver spider</name>
    <name type="synonym">Epeira ventricosa</name>
    <dbReference type="NCBI Taxonomy" id="182803"/>
    <lineage>
        <taxon>Eukaryota</taxon>
        <taxon>Metazoa</taxon>
        <taxon>Ecdysozoa</taxon>
        <taxon>Arthropoda</taxon>
        <taxon>Chelicerata</taxon>
        <taxon>Arachnida</taxon>
        <taxon>Araneae</taxon>
        <taxon>Araneomorphae</taxon>
        <taxon>Entelegynae</taxon>
        <taxon>Araneoidea</taxon>
        <taxon>Araneidae</taxon>
        <taxon>Araneus</taxon>
    </lineage>
</organism>
<comment type="caution">
    <text evidence="1">The sequence shown here is derived from an EMBL/GenBank/DDBJ whole genome shotgun (WGS) entry which is preliminary data.</text>
</comment>
<gene>
    <name evidence="1" type="ORF">AVEN_54764_1</name>
</gene>
<protein>
    <submittedName>
        <fullName evidence="1">Uncharacterized protein</fullName>
    </submittedName>
</protein>
<reference evidence="1 2" key="1">
    <citation type="journal article" date="2019" name="Sci. Rep.">
        <title>Orb-weaving spider Araneus ventricosus genome elucidates the spidroin gene catalogue.</title>
        <authorList>
            <person name="Kono N."/>
            <person name="Nakamura H."/>
            <person name="Ohtoshi R."/>
            <person name="Moran D.A.P."/>
            <person name="Shinohara A."/>
            <person name="Yoshida Y."/>
            <person name="Fujiwara M."/>
            <person name="Mori M."/>
            <person name="Tomita M."/>
            <person name="Arakawa K."/>
        </authorList>
    </citation>
    <scope>NUCLEOTIDE SEQUENCE [LARGE SCALE GENOMIC DNA]</scope>
</reference>
<evidence type="ECO:0000313" key="1">
    <source>
        <dbReference type="EMBL" id="GBM82329.1"/>
    </source>
</evidence>
<evidence type="ECO:0000313" key="2">
    <source>
        <dbReference type="Proteomes" id="UP000499080"/>
    </source>
</evidence>
<accession>A0A4Y2IYL2</accession>
<dbReference type="Proteomes" id="UP000499080">
    <property type="component" value="Unassembled WGS sequence"/>
</dbReference>